<dbReference type="Pfam" id="PF00300">
    <property type="entry name" value="His_Phos_1"/>
    <property type="match status" value="1"/>
</dbReference>
<dbReference type="EMBL" id="MSZU01000084">
    <property type="protein sequence ID" value="OMP85548.1"/>
    <property type="molecule type" value="Genomic_DNA"/>
</dbReference>
<reference evidence="2 3" key="1">
    <citation type="submission" date="2017-01" db="EMBL/GenBank/DDBJ databases">
        <title>Draft genome sequence of Diplodia seriata F98.1, a fungal species involved in grapevine trunk diseases.</title>
        <authorList>
            <person name="Robert-Siegwald G."/>
            <person name="Vallet J."/>
            <person name="Abou-Mansour E."/>
            <person name="Xu J."/>
            <person name="Rey P."/>
            <person name="Bertsch C."/>
            <person name="Rego C."/>
            <person name="Larignon P."/>
            <person name="Fontaine F."/>
            <person name="Lebrun M.-H."/>
        </authorList>
    </citation>
    <scope>NUCLEOTIDE SEQUENCE [LARGE SCALE GENOMIC DNA]</scope>
    <source>
        <strain evidence="2 3">F98.1</strain>
    </source>
</reference>
<dbReference type="CDD" id="cd07067">
    <property type="entry name" value="HP_PGM_like"/>
    <property type="match status" value="1"/>
</dbReference>
<dbReference type="EMBL" id="JAJVCZ030000006">
    <property type="protein sequence ID" value="KAL0258971.1"/>
    <property type="molecule type" value="Genomic_DNA"/>
</dbReference>
<dbReference type="PANTHER" id="PTHR48100:SF54">
    <property type="entry name" value="PHOSPHATASE SPAC5H10.03-RELATED"/>
    <property type="match status" value="1"/>
</dbReference>
<dbReference type="Proteomes" id="UP001430584">
    <property type="component" value="Unassembled WGS sequence"/>
</dbReference>
<comment type="caution">
    <text evidence="2">The sequence shown here is derived from an EMBL/GenBank/DDBJ whole genome shotgun (WGS) entry which is preliminary data.</text>
</comment>
<evidence type="ECO:0000313" key="4">
    <source>
        <dbReference type="Proteomes" id="UP001430584"/>
    </source>
</evidence>
<sequence>MSPIIHCVRHAQAYHNLTTYNDISPLDPLLTDYGMQQCEELHEAFPHHDGVAAIVASPLKRTMGTALYAFRSVIASRGIKVIALPEIQENSDLPCDTGSDRVELEREFAGQPTDFSLVREGWNSKKGPWAPEHEAIAERCRVARVFLRDLANEEGDIVVVAHGGLLHSLTQDWSDFDRHDGTGWANMEFRSYTFASNGGDQAPLVETDGSLKHRQGTRMTREDQLQLQERAEEAWAAVGYQLPGKCLA</sequence>
<keyword evidence="4" id="KW-1185">Reference proteome</keyword>
<reference evidence="1 4" key="2">
    <citation type="submission" date="2024-02" db="EMBL/GenBank/DDBJ databases">
        <title>De novo assembly and annotation of 12 fungi associated with fruit tree decline syndrome in Ontario, Canada.</title>
        <authorList>
            <person name="Sulman M."/>
            <person name="Ellouze W."/>
            <person name="Ilyukhin E."/>
        </authorList>
    </citation>
    <scope>NUCLEOTIDE SEQUENCE [LARGE SCALE GENOMIC DNA]</scope>
    <source>
        <strain evidence="1 4">FDS-637</strain>
    </source>
</reference>
<gene>
    <name evidence="2" type="ORF">BK809_0004219</name>
    <name evidence="1" type="ORF">SLS55_006476</name>
</gene>
<dbReference type="GO" id="GO:0016791">
    <property type="term" value="F:phosphatase activity"/>
    <property type="evidence" value="ECO:0007669"/>
    <property type="project" value="TreeGrafter"/>
</dbReference>
<evidence type="ECO:0008006" key="5">
    <source>
        <dbReference type="Google" id="ProtNLM"/>
    </source>
</evidence>
<dbReference type="Proteomes" id="UP000190776">
    <property type="component" value="Unassembled WGS sequence"/>
</dbReference>
<dbReference type="SMART" id="SM00855">
    <property type="entry name" value="PGAM"/>
    <property type="match status" value="1"/>
</dbReference>
<dbReference type="OrthoDB" id="496981at2759"/>
<dbReference type="GO" id="GO:0005737">
    <property type="term" value="C:cytoplasm"/>
    <property type="evidence" value="ECO:0007669"/>
    <property type="project" value="TreeGrafter"/>
</dbReference>
<evidence type="ECO:0000313" key="1">
    <source>
        <dbReference type="EMBL" id="KAL0258971.1"/>
    </source>
</evidence>
<name>A0A1S8BDZ3_9PEZI</name>
<evidence type="ECO:0000313" key="2">
    <source>
        <dbReference type="EMBL" id="OMP85548.1"/>
    </source>
</evidence>
<dbReference type="InterPro" id="IPR029033">
    <property type="entry name" value="His_PPase_superfam"/>
</dbReference>
<accession>A0A1S8BDZ3</accession>
<dbReference type="SUPFAM" id="SSF53254">
    <property type="entry name" value="Phosphoglycerate mutase-like"/>
    <property type="match status" value="1"/>
</dbReference>
<evidence type="ECO:0000313" key="3">
    <source>
        <dbReference type="Proteomes" id="UP000190776"/>
    </source>
</evidence>
<dbReference type="InterPro" id="IPR013078">
    <property type="entry name" value="His_Pase_superF_clade-1"/>
</dbReference>
<protein>
    <recommendedName>
        <fullName evidence="5">Phosphoglycerate mutase family protein</fullName>
    </recommendedName>
</protein>
<organism evidence="2 3">
    <name type="scientific">Diplodia seriata</name>
    <dbReference type="NCBI Taxonomy" id="420778"/>
    <lineage>
        <taxon>Eukaryota</taxon>
        <taxon>Fungi</taxon>
        <taxon>Dikarya</taxon>
        <taxon>Ascomycota</taxon>
        <taxon>Pezizomycotina</taxon>
        <taxon>Dothideomycetes</taxon>
        <taxon>Dothideomycetes incertae sedis</taxon>
        <taxon>Botryosphaeriales</taxon>
        <taxon>Botryosphaeriaceae</taxon>
        <taxon>Diplodia</taxon>
    </lineage>
</organism>
<dbReference type="InterPro" id="IPR050275">
    <property type="entry name" value="PGM_Phosphatase"/>
</dbReference>
<proteinExistence type="predicted"/>
<dbReference type="AlphaFoldDB" id="A0A1S8BDZ3"/>
<dbReference type="Gene3D" id="3.40.50.1240">
    <property type="entry name" value="Phosphoglycerate mutase-like"/>
    <property type="match status" value="1"/>
</dbReference>
<dbReference type="PANTHER" id="PTHR48100">
    <property type="entry name" value="BROAD-SPECIFICITY PHOSPHATASE YOR283W-RELATED"/>
    <property type="match status" value="1"/>
</dbReference>